<gene>
    <name evidence="2" type="ORF">VZT92_022986</name>
</gene>
<protein>
    <submittedName>
        <fullName evidence="2">Uncharacterized protein</fullName>
    </submittedName>
</protein>
<proteinExistence type="predicted"/>
<keyword evidence="3" id="KW-1185">Reference proteome</keyword>
<dbReference type="AlphaFoldDB" id="A0AAW1E545"/>
<dbReference type="EMBL" id="JBCEZU010000538">
    <property type="protein sequence ID" value="KAK9517634.1"/>
    <property type="molecule type" value="Genomic_DNA"/>
</dbReference>
<name>A0AAW1E545_ZOAVI</name>
<comment type="caution">
    <text evidence="2">The sequence shown here is derived from an EMBL/GenBank/DDBJ whole genome shotgun (WGS) entry which is preliminary data.</text>
</comment>
<feature type="region of interest" description="Disordered" evidence="1">
    <location>
        <begin position="1"/>
        <end position="146"/>
    </location>
</feature>
<feature type="compositionally biased region" description="Polar residues" evidence="1">
    <location>
        <begin position="119"/>
        <end position="130"/>
    </location>
</feature>
<accession>A0AAW1E545</accession>
<dbReference type="Proteomes" id="UP001488805">
    <property type="component" value="Unassembled WGS sequence"/>
</dbReference>
<evidence type="ECO:0000313" key="2">
    <source>
        <dbReference type="EMBL" id="KAK9517634.1"/>
    </source>
</evidence>
<feature type="compositionally biased region" description="Basic and acidic residues" evidence="1">
    <location>
        <begin position="83"/>
        <end position="97"/>
    </location>
</feature>
<feature type="compositionally biased region" description="Basic and acidic residues" evidence="1">
    <location>
        <begin position="31"/>
        <end position="41"/>
    </location>
</feature>
<sequence length="146" mass="15677">MNTAVPKPLNPPHDKHLQYPADHPSAATTRCKRDAQPDTRPRGISAHSGVNGLRPTATPPEPGHPPHARTRPHQQKGSPPSTKDGRHDGTEQLGDRSSHRKRHSAPNPQKPPATPAGPSHSNCSCPSRSPKNSRKPAIPANKPNPQ</sequence>
<evidence type="ECO:0000313" key="3">
    <source>
        <dbReference type="Proteomes" id="UP001488805"/>
    </source>
</evidence>
<reference evidence="2 3" key="1">
    <citation type="journal article" date="2024" name="Genome Biol. Evol.">
        <title>Chromosome-level genome assembly of the viviparous eelpout Zoarces viviparus.</title>
        <authorList>
            <person name="Fuhrmann N."/>
            <person name="Brasseur M.V."/>
            <person name="Bakowski C.E."/>
            <person name="Podsiadlowski L."/>
            <person name="Prost S."/>
            <person name="Krehenwinkel H."/>
            <person name="Mayer C."/>
        </authorList>
    </citation>
    <scope>NUCLEOTIDE SEQUENCE [LARGE SCALE GENOMIC DNA]</scope>
    <source>
        <strain evidence="2">NO-MEL_2022_Ind0_liver</strain>
    </source>
</reference>
<evidence type="ECO:0000256" key="1">
    <source>
        <dbReference type="SAM" id="MobiDB-lite"/>
    </source>
</evidence>
<organism evidence="2 3">
    <name type="scientific">Zoarces viviparus</name>
    <name type="common">Viviparous eelpout</name>
    <name type="synonym">Blennius viviparus</name>
    <dbReference type="NCBI Taxonomy" id="48416"/>
    <lineage>
        <taxon>Eukaryota</taxon>
        <taxon>Metazoa</taxon>
        <taxon>Chordata</taxon>
        <taxon>Craniata</taxon>
        <taxon>Vertebrata</taxon>
        <taxon>Euteleostomi</taxon>
        <taxon>Actinopterygii</taxon>
        <taxon>Neopterygii</taxon>
        <taxon>Teleostei</taxon>
        <taxon>Neoteleostei</taxon>
        <taxon>Acanthomorphata</taxon>
        <taxon>Eupercaria</taxon>
        <taxon>Perciformes</taxon>
        <taxon>Cottioidei</taxon>
        <taxon>Zoarcales</taxon>
        <taxon>Zoarcidae</taxon>
        <taxon>Zoarcinae</taxon>
        <taxon>Zoarces</taxon>
    </lineage>
</organism>